<gene>
    <name evidence="2" type="ORF">B0T14DRAFT_494157</name>
</gene>
<evidence type="ECO:0000313" key="2">
    <source>
        <dbReference type="EMBL" id="KAK0622514.1"/>
    </source>
</evidence>
<dbReference type="EMBL" id="JAULSU010000003">
    <property type="protein sequence ID" value="KAK0622514.1"/>
    <property type="molecule type" value="Genomic_DNA"/>
</dbReference>
<accession>A0AA39WVQ8</accession>
<dbReference type="AlphaFoldDB" id="A0AA39WVQ8"/>
<proteinExistence type="predicted"/>
<evidence type="ECO:0000256" key="1">
    <source>
        <dbReference type="SAM" id="SignalP"/>
    </source>
</evidence>
<feature type="chain" id="PRO_5041338421" evidence="1">
    <location>
        <begin position="21"/>
        <end position="322"/>
    </location>
</feature>
<keyword evidence="3" id="KW-1185">Reference proteome</keyword>
<protein>
    <submittedName>
        <fullName evidence="2">Uncharacterized protein</fullName>
    </submittedName>
</protein>
<dbReference type="Proteomes" id="UP001175000">
    <property type="component" value="Unassembled WGS sequence"/>
</dbReference>
<feature type="signal peptide" evidence="1">
    <location>
        <begin position="1"/>
        <end position="20"/>
    </location>
</feature>
<organism evidence="2 3">
    <name type="scientific">Immersiella caudata</name>
    <dbReference type="NCBI Taxonomy" id="314043"/>
    <lineage>
        <taxon>Eukaryota</taxon>
        <taxon>Fungi</taxon>
        <taxon>Dikarya</taxon>
        <taxon>Ascomycota</taxon>
        <taxon>Pezizomycotina</taxon>
        <taxon>Sordariomycetes</taxon>
        <taxon>Sordariomycetidae</taxon>
        <taxon>Sordariales</taxon>
        <taxon>Lasiosphaeriaceae</taxon>
        <taxon>Immersiella</taxon>
    </lineage>
</organism>
<reference evidence="2" key="1">
    <citation type="submission" date="2023-06" db="EMBL/GenBank/DDBJ databases">
        <title>Genome-scale phylogeny and comparative genomics of the fungal order Sordariales.</title>
        <authorList>
            <consortium name="Lawrence Berkeley National Laboratory"/>
            <person name="Hensen N."/>
            <person name="Bonometti L."/>
            <person name="Westerberg I."/>
            <person name="Brannstrom I.O."/>
            <person name="Guillou S."/>
            <person name="Cros-Aarteil S."/>
            <person name="Calhoun S."/>
            <person name="Haridas S."/>
            <person name="Kuo A."/>
            <person name="Mondo S."/>
            <person name="Pangilinan J."/>
            <person name="Riley R."/>
            <person name="Labutti K."/>
            <person name="Andreopoulos B."/>
            <person name="Lipzen A."/>
            <person name="Chen C."/>
            <person name="Yanf M."/>
            <person name="Daum C."/>
            <person name="Ng V."/>
            <person name="Clum A."/>
            <person name="Steindorff A."/>
            <person name="Ohm R."/>
            <person name="Martin F."/>
            <person name="Silar P."/>
            <person name="Natvig D."/>
            <person name="Lalanne C."/>
            <person name="Gautier V."/>
            <person name="Ament-Velasquez S.L."/>
            <person name="Kruys A."/>
            <person name="Hutchinson M.I."/>
            <person name="Powell A.J."/>
            <person name="Barry K."/>
            <person name="Miller A.N."/>
            <person name="Grigoriev I.V."/>
            <person name="Debuchy R."/>
            <person name="Gladieux P."/>
            <person name="Thoren M.H."/>
            <person name="Johannesson H."/>
        </authorList>
    </citation>
    <scope>NUCLEOTIDE SEQUENCE</scope>
    <source>
        <strain evidence="2">CBS 606.72</strain>
    </source>
</reference>
<comment type="caution">
    <text evidence="2">The sequence shown here is derived from an EMBL/GenBank/DDBJ whole genome shotgun (WGS) entry which is preliminary data.</text>
</comment>
<keyword evidence="1" id="KW-0732">Signal</keyword>
<sequence>MHPLLLLLLTLLLSATPSTSQRHLAGDSFGAGAGAGPHNFAASLFDVSLGEADAQGIYPLPGPNTSTSYTAPDLPLEPILGWSLTVTTKEEINLPTGYGHGYTGAWISLSVPDAGNVHDSWQICVLEWRADVDEDGKYPERMREDDGSCGRVLSAECVKGVEEEAVRGYRVQNGHVACACPSLAGIGGCSEEARGVLRGGGGCVARTFNASQIREWPEGKFHVVRYGGPEREGGTRKDYDRIGSTAWPVLVMWGQSESANQTGEVARVTNSAKLACVRSVNATQNSKAGAPNPKAASTGPRNMPAVATSVLFASVLAALLLV</sequence>
<name>A0AA39WVQ8_9PEZI</name>
<evidence type="ECO:0000313" key="3">
    <source>
        <dbReference type="Proteomes" id="UP001175000"/>
    </source>
</evidence>